<feature type="transmembrane region" description="Helical" evidence="6">
    <location>
        <begin position="424"/>
        <end position="446"/>
    </location>
</feature>
<feature type="transmembrane region" description="Helical" evidence="6">
    <location>
        <begin position="523"/>
        <end position="541"/>
    </location>
</feature>
<name>A0AAN6LRU9_9PLEO</name>
<organism evidence="8 9">
    <name type="scientific">Pseudopithomyces chartarum</name>
    <dbReference type="NCBI Taxonomy" id="1892770"/>
    <lineage>
        <taxon>Eukaryota</taxon>
        <taxon>Fungi</taxon>
        <taxon>Dikarya</taxon>
        <taxon>Ascomycota</taxon>
        <taxon>Pezizomycotina</taxon>
        <taxon>Dothideomycetes</taxon>
        <taxon>Pleosporomycetidae</taxon>
        <taxon>Pleosporales</taxon>
        <taxon>Massarineae</taxon>
        <taxon>Didymosphaeriaceae</taxon>
        <taxon>Pseudopithomyces</taxon>
    </lineage>
</organism>
<feature type="transmembrane region" description="Helical" evidence="6">
    <location>
        <begin position="200"/>
        <end position="219"/>
    </location>
</feature>
<keyword evidence="3 6" id="KW-1133">Transmembrane helix</keyword>
<dbReference type="InterPro" id="IPR011547">
    <property type="entry name" value="SLC26A/SulP_dom"/>
</dbReference>
<dbReference type="Gene3D" id="3.30.750.24">
    <property type="entry name" value="STAS domain"/>
    <property type="match status" value="1"/>
</dbReference>
<evidence type="ECO:0000256" key="3">
    <source>
        <dbReference type="ARBA" id="ARBA00022989"/>
    </source>
</evidence>
<feature type="transmembrane region" description="Helical" evidence="6">
    <location>
        <begin position="225"/>
        <end position="244"/>
    </location>
</feature>
<dbReference type="EMBL" id="WVTA01000013">
    <property type="protein sequence ID" value="KAK3202649.1"/>
    <property type="molecule type" value="Genomic_DNA"/>
</dbReference>
<protein>
    <recommendedName>
        <fullName evidence="7">STAS domain-containing protein</fullName>
    </recommendedName>
</protein>
<evidence type="ECO:0000256" key="2">
    <source>
        <dbReference type="ARBA" id="ARBA00022692"/>
    </source>
</evidence>
<evidence type="ECO:0000256" key="5">
    <source>
        <dbReference type="SAM" id="MobiDB-lite"/>
    </source>
</evidence>
<comment type="subcellular location">
    <subcellularLocation>
        <location evidence="1">Membrane</location>
        <topology evidence="1">Multi-pass membrane protein</topology>
    </subcellularLocation>
</comment>
<reference evidence="8 9" key="1">
    <citation type="submission" date="2021-02" db="EMBL/GenBank/DDBJ databases">
        <title>Genome assembly of Pseudopithomyces chartarum.</title>
        <authorList>
            <person name="Jauregui R."/>
            <person name="Singh J."/>
            <person name="Voisey C."/>
        </authorList>
    </citation>
    <scope>NUCLEOTIDE SEQUENCE [LARGE SCALE GENOMIC DNA]</scope>
    <source>
        <strain evidence="8 9">AGR01</strain>
    </source>
</reference>
<feature type="domain" description="STAS" evidence="7">
    <location>
        <begin position="662"/>
        <end position="762"/>
    </location>
</feature>
<evidence type="ECO:0000256" key="4">
    <source>
        <dbReference type="ARBA" id="ARBA00023136"/>
    </source>
</evidence>
<sequence length="792" mass="87720">MTAKDLSADQRFPGVGSSANRRVAATTAHRSQSVNGSGIRLEGAMHKLDVSPVDGVLVFFPVGEIHRPDTHHQFDRFIVGVLRLYEGEVVLGIYLGKYIQTEILRSDHAAREEETELYKRISQETIDSTYVEEDPSVSEWFRDLVPTAAGTLEYFQNLFPSASWVRRYNLHWLLGDAIAGVTVGLVVVPQAMAYASLARLSPAYGLYTTFTGACLYWIFGTSKDIVIGATAVGSLLVGQVISRIEEQRPGVYEPQVVAHAISFLCGLILIFLGFCRLGWLIEFIPYPPINAFVTAASITIISTQLPTCLGIKGINTREAPYKVYVNTLKGLPNTQLDASIGISSIVLLFAIQQFCSKMEARQPKKKQMWGMLSSLRLTFTVLMYTFISWLVHRTVAEGHGKFRIVGHIEKGFSHAAVPEMDTELWSLVAGELPAILIILIVEHIAIAKNFGREYGYTVIPSQEILAQGFANLLSPFVGGYVCTGSFGASAVLTKAGVKTPLAGLFSAMVLILALYVLTSVFYYIPNAALAGLIIHATWNLVTPPHKLYKFWQYSPFEFFIWVIGVVLAIFTNLETSIYVGIALSFALLLIRMARTPATLQGHIKVRHIVRHHKDTDSFITSGSSHSHLSPYAPEKDLYLPLPSASQRPTAHNPSLKVEPPPPGIFIYHFPHALNYTNISHQTSHLLSHIYAHTQPPATSVIIPPHHHLWSHAPVPKTKDSGTKPPLHAIVLDFSTTDMIDVTTVQGLIDMREELRNYAAPGVVQCVCPTPPNRERKPTPKLHKKFRIKSFFL</sequence>
<feature type="transmembrane region" description="Helical" evidence="6">
    <location>
        <begin position="170"/>
        <end position="188"/>
    </location>
</feature>
<feature type="transmembrane region" description="Helical" evidence="6">
    <location>
        <begin position="338"/>
        <end position="356"/>
    </location>
</feature>
<dbReference type="GO" id="GO:0016020">
    <property type="term" value="C:membrane"/>
    <property type="evidence" value="ECO:0007669"/>
    <property type="project" value="UniProtKB-SubCell"/>
</dbReference>
<keyword evidence="2 6" id="KW-0812">Transmembrane</keyword>
<dbReference type="Proteomes" id="UP001280581">
    <property type="component" value="Unassembled WGS sequence"/>
</dbReference>
<dbReference type="InterPro" id="IPR002645">
    <property type="entry name" value="STAS_dom"/>
</dbReference>
<comment type="caution">
    <text evidence="8">The sequence shown here is derived from an EMBL/GenBank/DDBJ whole genome shotgun (WGS) entry which is preliminary data.</text>
</comment>
<evidence type="ECO:0000313" key="9">
    <source>
        <dbReference type="Proteomes" id="UP001280581"/>
    </source>
</evidence>
<feature type="transmembrane region" description="Helical" evidence="6">
    <location>
        <begin position="501"/>
        <end position="517"/>
    </location>
</feature>
<dbReference type="GO" id="GO:0055085">
    <property type="term" value="P:transmembrane transport"/>
    <property type="evidence" value="ECO:0007669"/>
    <property type="project" value="InterPro"/>
</dbReference>
<feature type="transmembrane region" description="Helical" evidence="6">
    <location>
        <begin position="256"/>
        <end position="279"/>
    </location>
</feature>
<feature type="transmembrane region" description="Helical" evidence="6">
    <location>
        <begin position="368"/>
        <end position="391"/>
    </location>
</feature>
<proteinExistence type="predicted"/>
<dbReference type="PROSITE" id="PS50801">
    <property type="entry name" value="STAS"/>
    <property type="match status" value="1"/>
</dbReference>
<dbReference type="InterPro" id="IPR001902">
    <property type="entry name" value="SLC26A/SulP_fam"/>
</dbReference>
<keyword evidence="9" id="KW-1185">Reference proteome</keyword>
<dbReference type="AlphaFoldDB" id="A0AAN6LRU9"/>
<accession>A0AAN6LRU9</accession>
<evidence type="ECO:0000256" key="1">
    <source>
        <dbReference type="ARBA" id="ARBA00004141"/>
    </source>
</evidence>
<keyword evidence="4 6" id="KW-0472">Membrane</keyword>
<dbReference type="InterPro" id="IPR036513">
    <property type="entry name" value="STAS_dom_sf"/>
</dbReference>
<evidence type="ECO:0000256" key="6">
    <source>
        <dbReference type="SAM" id="Phobius"/>
    </source>
</evidence>
<dbReference type="NCBIfam" id="TIGR00815">
    <property type="entry name" value="sulP"/>
    <property type="match status" value="1"/>
</dbReference>
<gene>
    <name evidence="8" type="ORF">GRF29_154g284006</name>
</gene>
<evidence type="ECO:0000259" key="7">
    <source>
        <dbReference type="PROSITE" id="PS50801"/>
    </source>
</evidence>
<dbReference type="Pfam" id="PF00916">
    <property type="entry name" value="Sulfate_transp"/>
    <property type="match status" value="1"/>
</dbReference>
<dbReference type="PANTHER" id="PTHR11814">
    <property type="entry name" value="SULFATE TRANSPORTER"/>
    <property type="match status" value="1"/>
</dbReference>
<evidence type="ECO:0000313" key="8">
    <source>
        <dbReference type="EMBL" id="KAK3202649.1"/>
    </source>
</evidence>
<feature type="region of interest" description="Disordered" evidence="5">
    <location>
        <begin position="1"/>
        <end position="31"/>
    </location>
</feature>
<feature type="transmembrane region" description="Helical" evidence="6">
    <location>
        <begin position="553"/>
        <end position="570"/>
    </location>
</feature>